<name>A0A395HWB5_ASPHC</name>
<keyword evidence="5" id="KW-0472">Membrane</keyword>
<evidence type="ECO:0000256" key="1">
    <source>
        <dbReference type="ARBA" id="ARBA00004127"/>
    </source>
</evidence>
<dbReference type="GeneID" id="37198260"/>
<dbReference type="PANTHER" id="PTHR28144">
    <property type="entry name" value="ER MEMBRANE PROTEIN COMPLEX SUBUNIT 5"/>
    <property type="match status" value="1"/>
</dbReference>
<accession>A0A395HWB5</accession>
<dbReference type="InterPro" id="IPR053279">
    <property type="entry name" value="EMC_subunit"/>
</dbReference>
<evidence type="ECO:0000256" key="2">
    <source>
        <dbReference type="ARBA" id="ARBA00006109"/>
    </source>
</evidence>
<evidence type="ECO:0000313" key="8">
    <source>
        <dbReference type="Proteomes" id="UP000248961"/>
    </source>
</evidence>
<evidence type="ECO:0000313" key="7">
    <source>
        <dbReference type="EMBL" id="RAL10514.1"/>
    </source>
</evidence>
<dbReference type="EMBL" id="KZ824295">
    <property type="protein sequence ID" value="RAL10514.1"/>
    <property type="molecule type" value="Genomic_DNA"/>
</dbReference>
<dbReference type="Pfam" id="PF10270">
    <property type="entry name" value="MMgT"/>
    <property type="match status" value="1"/>
</dbReference>
<dbReference type="Proteomes" id="UP000248961">
    <property type="component" value="Unassembled WGS sequence"/>
</dbReference>
<evidence type="ECO:0000256" key="6">
    <source>
        <dbReference type="SAM" id="SignalP"/>
    </source>
</evidence>
<dbReference type="STRING" id="1450537.A0A395HWB5"/>
<sequence length="141" mass="15497">MGFLSRLLTLIGLVLLAHAGYSAHEQTLLTSSTRTHLITPSSPLSPSSSTTAKATANPLLPADIIIEALVSLVIVSAGLVLGTEQLKPISWSEWAGQIEREGKARHPYRRLEERYGFWDVRTKRKEFADWIRGDGMGKVGE</sequence>
<keyword evidence="6" id="KW-0732">Signal</keyword>
<evidence type="ECO:0000256" key="4">
    <source>
        <dbReference type="ARBA" id="ARBA00022989"/>
    </source>
</evidence>
<keyword evidence="4" id="KW-1133">Transmembrane helix</keyword>
<evidence type="ECO:0000256" key="5">
    <source>
        <dbReference type="ARBA" id="ARBA00023136"/>
    </source>
</evidence>
<dbReference type="InterPro" id="IPR018937">
    <property type="entry name" value="MMgT"/>
</dbReference>
<dbReference type="GO" id="GO:0072546">
    <property type="term" value="C:EMC complex"/>
    <property type="evidence" value="ECO:0007669"/>
    <property type="project" value="TreeGrafter"/>
</dbReference>
<proteinExistence type="inferred from homology"/>
<organism evidence="7 8">
    <name type="scientific">Aspergillus homomorphus (strain CBS 101889)</name>
    <dbReference type="NCBI Taxonomy" id="1450537"/>
    <lineage>
        <taxon>Eukaryota</taxon>
        <taxon>Fungi</taxon>
        <taxon>Dikarya</taxon>
        <taxon>Ascomycota</taxon>
        <taxon>Pezizomycotina</taxon>
        <taxon>Eurotiomycetes</taxon>
        <taxon>Eurotiomycetidae</taxon>
        <taxon>Eurotiales</taxon>
        <taxon>Aspergillaceae</taxon>
        <taxon>Aspergillus</taxon>
        <taxon>Aspergillus subgen. Circumdati</taxon>
    </lineage>
</organism>
<comment type="subcellular location">
    <subcellularLocation>
        <location evidence="1">Endomembrane system</location>
        <topology evidence="1">Multi-pass membrane protein</topology>
    </subcellularLocation>
</comment>
<reference evidence="7 8" key="1">
    <citation type="submission" date="2018-02" db="EMBL/GenBank/DDBJ databases">
        <title>The genomes of Aspergillus section Nigri reveals drivers in fungal speciation.</title>
        <authorList>
            <consortium name="DOE Joint Genome Institute"/>
            <person name="Vesth T.C."/>
            <person name="Nybo J."/>
            <person name="Theobald S."/>
            <person name="Brandl J."/>
            <person name="Frisvad J.C."/>
            <person name="Nielsen K.F."/>
            <person name="Lyhne E.K."/>
            <person name="Kogle M.E."/>
            <person name="Kuo A."/>
            <person name="Riley R."/>
            <person name="Clum A."/>
            <person name="Nolan M."/>
            <person name="Lipzen A."/>
            <person name="Salamov A."/>
            <person name="Henrissat B."/>
            <person name="Wiebenga A."/>
            <person name="De vries R.P."/>
            <person name="Grigoriev I.V."/>
            <person name="Mortensen U.H."/>
            <person name="Andersen M.R."/>
            <person name="Baker S.E."/>
        </authorList>
    </citation>
    <scope>NUCLEOTIDE SEQUENCE [LARGE SCALE GENOMIC DNA]</scope>
    <source>
        <strain evidence="7 8">CBS 101889</strain>
    </source>
</reference>
<dbReference type="AlphaFoldDB" id="A0A395HWB5"/>
<dbReference type="PANTHER" id="PTHR28144:SF1">
    <property type="entry name" value="ER MEMBRANE PROTEIN COMPLEX SUBUNIT 5"/>
    <property type="match status" value="1"/>
</dbReference>
<dbReference type="OrthoDB" id="44756at2759"/>
<evidence type="ECO:0000256" key="3">
    <source>
        <dbReference type="ARBA" id="ARBA00022692"/>
    </source>
</evidence>
<keyword evidence="3" id="KW-0812">Transmembrane</keyword>
<gene>
    <name evidence="7" type="ORF">BO97DRAFT_394344</name>
</gene>
<feature type="signal peptide" evidence="6">
    <location>
        <begin position="1"/>
        <end position="19"/>
    </location>
</feature>
<dbReference type="VEuPathDB" id="FungiDB:BO97DRAFT_394344"/>
<evidence type="ECO:0008006" key="9">
    <source>
        <dbReference type="Google" id="ProtNLM"/>
    </source>
</evidence>
<dbReference type="GO" id="GO:0034975">
    <property type="term" value="P:protein folding in endoplasmic reticulum"/>
    <property type="evidence" value="ECO:0007669"/>
    <property type="project" value="TreeGrafter"/>
</dbReference>
<dbReference type="RefSeq" id="XP_025549668.1">
    <property type="nucleotide sequence ID" value="XM_025693971.1"/>
</dbReference>
<feature type="chain" id="PRO_5017358568" description="Magnesium transporter" evidence="6">
    <location>
        <begin position="20"/>
        <end position="141"/>
    </location>
</feature>
<protein>
    <recommendedName>
        <fullName evidence="9">Magnesium transporter</fullName>
    </recommendedName>
</protein>
<keyword evidence="8" id="KW-1185">Reference proteome</keyword>
<comment type="similarity">
    <text evidence="2">Belongs to the membrane magnesium transporter (TC 1.A.67) family.</text>
</comment>